<evidence type="ECO:0000313" key="2">
    <source>
        <dbReference type="EMBL" id="ANE52431.1"/>
    </source>
</evidence>
<evidence type="ECO:0000256" key="1">
    <source>
        <dbReference type="SAM" id="Phobius"/>
    </source>
</evidence>
<keyword evidence="1" id="KW-0812">Transmembrane</keyword>
<reference evidence="3" key="1">
    <citation type="submission" date="2015-01" db="EMBL/GenBank/DDBJ databases">
        <title>Flavisolibacter sp./LCS9/ whole genome sequencing.</title>
        <authorList>
            <person name="Kim M.K."/>
            <person name="Srinivasan S."/>
            <person name="Lee J.-J."/>
        </authorList>
    </citation>
    <scope>NUCLEOTIDE SEQUENCE [LARGE SCALE GENOMIC DNA]</scope>
    <source>
        <strain evidence="3">LCS9</strain>
    </source>
</reference>
<dbReference type="InterPro" id="IPR038765">
    <property type="entry name" value="Papain-like_cys_pep_sf"/>
</dbReference>
<organism evidence="2 3">
    <name type="scientific">Flavisolibacter tropicus</name>
    <dbReference type="NCBI Taxonomy" id="1492898"/>
    <lineage>
        <taxon>Bacteria</taxon>
        <taxon>Pseudomonadati</taxon>
        <taxon>Bacteroidota</taxon>
        <taxon>Chitinophagia</taxon>
        <taxon>Chitinophagales</taxon>
        <taxon>Chitinophagaceae</taxon>
        <taxon>Flavisolibacter</taxon>
    </lineage>
</organism>
<sequence>MKRRNLIVLFVALTAINLIIYYYRDYFHYQPYRDHSFLYKECNEDCEALWKTDFKTSHYKEQIEAKRSVASWLLDSSNSTLVKANQISKQIYDDFGKRYGHPKAYLLQLSPFNQYKALNTNTGDSLWCGIYAGMFSYFAWAQNIITRNIEMKYSDDSHVVSECYIPELKKWIVVDPTFGMLALKNEQGVWLDLQSFRNELRNNKTIYVLKSANGKLAFEPLHLNEHYLNHYYKPTNSTDLYYHHTSLQEAYKPVEKLKRYLLPVSWYYVYDAENKTNIRFGVKLVFIILWVLVIVLLLVTSYTFKSGN</sequence>
<dbReference type="EMBL" id="CP011390">
    <property type="protein sequence ID" value="ANE52431.1"/>
    <property type="molecule type" value="Genomic_DNA"/>
</dbReference>
<name>A0A172TZA5_9BACT</name>
<reference evidence="2 3" key="2">
    <citation type="journal article" date="2016" name="Int. J. Syst. Evol. Microbiol.">
        <title>Flavisolibacter tropicus sp. nov., isolated from tropical soil.</title>
        <authorList>
            <person name="Lee J.J."/>
            <person name="Kang M.S."/>
            <person name="Kim G.S."/>
            <person name="Lee C.S."/>
            <person name="Lim S."/>
            <person name="Lee J."/>
            <person name="Roh S.H."/>
            <person name="Kang H."/>
            <person name="Ha J.M."/>
            <person name="Bae S."/>
            <person name="Jung H.Y."/>
            <person name="Kim M.K."/>
        </authorList>
    </citation>
    <scope>NUCLEOTIDE SEQUENCE [LARGE SCALE GENOMIC DNA]</scope>
    <source>
        <strain evidence="2 3">LCS9</strain>
    </source>
</reference>
<dbReference type="SUPFAM" id="SSF54001">
    <property type="entry name" value="Cysteine proteinases"/>
    <property type="match status" value="1"/>
</dbReference>
<keyword evidence="1" id="KW-0472">Membrane</keyword>
<dbReference type="Proteomes" id="UP000077177">
    <property type="component" value="Chromosome"/>
</dbReference>
<keyword evidence="3" id="KW-1185">Reference proteome</keyword>
<evidence type="ECO:0000313" key="3">
    <source>
        <dbReference type="Proteomes" id="UP000077177"/>
    </source>
</evidence>
<feature type="transmembrane region" description="Helical" evidence="1">
    <location>
        <begin position="6"/>
        <end position="23"/>
    </location>
</feature>
<feature type="transmembrane region" description="Helical" evidence="1">
    <location>
        <begin position="284"/>
        <end position="304"/>
    </location>
</feature>
<dbReference type="OrthoDB" id="675213at2"/>
<protein>
    <recommendedName>
        <fullName evidence="4">Transglutaminase-like domain-containing protein</fullName>
    </recommendedName>
</protein>
<evidence type="ECO:0008006" key="4">
    <source>
        <dbReference type="Google" id="ProtNLM"/>
    </source>
</evidence>
<dbReference type="RefSeq" id="WP_066406875.1">
    <property type="nucleotide sequence ID" value="NZ_CP011390.1"/>
</dbReference>
<keyword evidence="1" id="KW-1133">Transmembrane helix</keyword>
<proteinExistence type="predicted"/>
<dbReference type="KEGG" id="fla:SY85_20045"/>
<dbReference type="AlphaFoldDB" id="A0A172TZA5"/>
<accession>A0A172TZA5</accession>
<gene>
    <name evidence="2" type="ORF">SY85_20045</name>
</gene>